<feature type="transmembrane region" description="Helical" evidence="1">
    <location>
        <begin position="73"/>
        <end position="99"/>
    </location>
</feature>
<dbReference type="Proteomes" id="UP000216361">
    <property type="component" value="Unassembled WGS sequence"/>
</dbReference>
<keyword evidence="1" id="KW-0812">Transmembrane</keyword>
<feature type="transmembrane region" description="Helical" evidence="1">
    <location>
        <begin position="119"/>
        <end position="152"/>
    </location>
</feature>
<dbReference type="PANTHER" id="PTHR30590:SF2">
    <property type="entry name" value="INNER MEMBRANE PROTEIN"/>
    <property type="match status" value="1"/>
</dbReference>
<sequence length="400" mass="42885">MPYFQARLNRCRHSPAGPFCPNPTVGARRPMIRRDYADALRGFALIGICIVNVPFMAWGLLPFPEPASFWDSVARALTVGAFEAKFFILFSFLFGFGLALQARAEAAGTLPTGAYPRRLWGLLILGIAHGSLLFPGDILTGYALLGAIVWRLRAASEAVLRRTAFMGWLFALPAFGVLDWLSQTGGVPTPEDAATLLAAYRGGWGDILTQRVADWGLVALLVLPLYNGPMALAAFALGVIAGRKNLLADPSSVQDFCRRYGAVVWGGAVVGNGIAVAGLLLGADRLPISLPALALGGPCLALLYAGGLARLSGTWVYRRLAKAGQVSLSLYLGQSLAVNGVIHGFDLFARLSPAVCLILAVAVATGLILLAGPWLSAFRYGPAEWLLRCWTYRAWLPFRR</sequence>
<comment type="caution">
    <text evidence="3">The sequence shown here is derived from an EMBL/GenBank/DDBJ whole genome shotgun (WGS) entry which is preliminary data.</text>
</comment>
<evidence type="ECO:0000259" key="2">
    <source>
        <dbReference type="Pfam" id="PF04235"/>
    </source>
</evidence>
<protein>
    <recommendedName>
        <fullName evidence="2">DUF418 domain-containing protein</fullName>
    </recommendedName>
</protein>
<feature type="transmembrane region" description="Helical" evidence="1">
    <location>
        <begin position="288"/>
        <end position="307"/>
    </location>
</feature>
<dbReference type="InterPro" id="IPR052529">
    <property type="entry name" value="Bact_Transport_Assoc"/>
</dbReference>
<feature type="transmembrane region" description="Helical" evidence="1">
    <location>
        <begin position="39"/>
        <end position="61"/>
    </location>
</feature>
<proteinExistence type="predicted"/>
<gene>
    <name evidence="3" type="ORF">CHR90_12365</name>
</gene>
<keyword evidence="1" id="KW-1133">Transmembrane helix</keyword>
<dbReference type="OrthoDB" id="9807744at2"/>
<reference evidence="3 4" key="1">
    <citation type="submission" date="2017-07" db="EMBL/GenBank/DDBJ databases">
        <title>Elstera cyanobacteriorum sp. nov., a novel bacterium isolated from cyanobacterial aggregates in a eutrophic lake.</title>
        <authorList>
            <person name="Cai H."/>
        </authorList>
    </citation>
    <scope>NUCLEOTIDE SEQUENCE [LARGE SCALE GENOMIC DNA]</scope>
    <source>
        <strain evidence="3 4">TH019</strain>
    </source>
</reference>
<keyword evidence="4" id="KW-1185">Reference proteome</keyword>
<evidence type="ECO:0000256" key="1">
    <source>
        <dbReference type="SAM" id="Phobius"/>
    </source>
</evidence>
<accession>A0A255XND3</accession>
<feature type="transmembrane region" description="Helical" evidence="1">
    <location>
        <begin position="351"/>
        <end position="371"/>
    </location>
</feature>
<keyword evidence="1" id="KW-0472">Membrane</keyword>
<evidence type="ECO:0000313" key="3">
    <source>
        <dbReference type="EMBL" id="OYQ17770.1"/>
    </source>
</evidence>
<dbReference type="InterPro" id="IPR007349">
    <property type="entry name" value="DUF418"/>
</dbReference>
<dbReference type="Pfam" id="PF04235">
    <property type="entry name" value="DUF418"/>
    <property type="match status" value="1"/>
</dbReference>
<feature type="transmembrane region" description="Helical" evidence="1">
    <location>
        <begin position="262"/>
        <end position="282"/>
    </location>
</feature>
<feature type="domain" description="DUF418" evidence="2">
    <location>
        <begin position="241"/>
        <end position="393"/>
    </location>
</feature>
<name>A0A255XND3_9PROT</name>
<organism evidence="3 4">
    <name type="scientific">Elstera cyanobacteriorum</name>
    <dbReference type="NCBI Taxonomy" id="2022747"/>
    <lineage>
        <taxon>Bacteria</taxon>
        <taxon>Pseudomonadati</taxon>
        <taxon>Pseudomonadota</taxon>
        <taxon>Alphaproteobacteria</taxon>
        <taxon>Rhodospirillales</taxon>
        <taxon>Rhodospirillaceae</taxon>
        <taxon>Elstera</taxon>
    </lineage>
</organism>
<evidence type="ECO:0000313" key="4">
    <source>
        <dbReference type="Proteomes" id="UP000216361"/>
    </source>
</evidence>
<dbReference type="EMBL" id="NOXS01000033">
    <property type="protein sequence ID" value="OYQ17770.1"/>
    <property type="molecule type" value="Genomic_DNA"/>
</dbReference>
<dbReference type="PANTHER" id="PTHR30590">
    <property type="entry name" value="INNER MEMBRANE PROTEIN"/>
    <property type="match status" value="1"/>
</dbReference>
<dbReference type="AlphaFoldDB" id="A0A255XND3"/>
<feature type="transmembrane region" description="Helical" evidence="1">
    <location>
        <begin position="215"/>
        <end position="241"/>
    </location>
</feature>